<dbReference type="InterPro" id="IPR047127">
    <property type="entry name" value="MutT-like"/>
</dbReference>
<keyword evidence="9" id="KW-0234">DNA repair</keyword>
<dbReference type="GO" id="GO:0008413">
    <property type="term" value="F:8-oxo-7,8-dihydroguanosine triphosphate pyrophosphatase activity"/>
    <property type="evidence" value="ECO:0007669"/>
    <property type="project" value="TreeGrafter"/>
</dbReference>
<evidence type="ECO:0000256" key="4">
    <source>
        <dbReference type="ARBA" id="ARBA00022705"/>
    </source>
</evidence>
<evidence type="ECO:0000256" key="11">
    <source>
        <dbReference type="ARBA" id="ARBA00038905"/>
    </source>
</evidence>
<proteinExistence type="inferred from homology"/>
<dbReference type="GO" id="GO:0006260">
    <property type="term" value="P:DNA replication"/>
    <property type="evidence" value="ECO:0007669"/>
    <property type="project" value="UniProtKB-KW"/>
</dbReference>
<dbReference type="EMBL" id="FOTR01000003">
    <property type="protein sequence ID" value="SFL73567.1"/>
    <property type="molecule type" value="Genomic_DNA"/>
</dbReference>
<dbReference type="GO" id="GO:0035539">
    <property type="term" value="F:8-oxo-7,8-dihydrodeoxyguanosine triphosphate pyrophosphatase activity"/>
    <property type="evidence" value="ECO:0007669"/>
    <property type="project" value="UniProtKB-EC"/>
</dbReference>
<dbReference type="Proteomes" id="UP000198565">
    <property type="component" value="Unassembled WGS sequence"/>
</dbReference>
<evidence type="ECO:0000256" key="6">
    <source>
        <dbReference type="ARBA" id="ARBA00022763"/>
    </source>
</evidence>
<keyword evidence="6" id="KW-0227">DNA damage</keyword>
<evidence type="ECO:0000256" key="10">
    <source>
        <dbReference type="ARBA" id="ARBA00035861"/>
    </source>
</evidence>
<keyword evidence="14" id="KW-1185">Reference proteome</keyword>
<reference evidence="14" key="1">
    <citation type="submission" date="2016-10" db="EMBL/GenBank/DDBJ databases">
        <authorList>
            <person name="Varghese N."/>
            <person name="Submissions S."/>
        </authorList>
    </citation>
    <scope>NUCLEOTIDE SEQUENCE [LARGE SCALE GENOMIC DNA]</scope>
    <source>
        <strain evidence="14">CGMCC 1.4250</strain>
    </source>
</reference>
<gene>
    <name evidence="13" type="ORF">SAMN04487943_103346</name>
</gene>
<feature type="domain" description="Nudix hydrolase" evidence="12">
    <location>
        <begin position="3"/>
        <end position="128"/>
    </location>
</feature>
<keyword evidence="8" id="KW-0460">Magnesium</keyword>
<keyword evidence="7" id="KW-0378">Hydrolase</keyword>
<dbReference type="AlphaFoldDB" id="A0A1I4K4Q0"/>
<dbReference type="SUPFAM" id="SSF55811">
    <property type="entry name" value="Nudix"/>
    <property type="match status" value="1"/>
</dbReference>
<dbReference type="RefSeq" id="WP_091483009.1">
    <property type="nucleotide sequence ID" value="NZ_FOTR01000003.1"/>
</dbReference>
<evidence type="ECO:0000313" key="14">
    <source>
        <dbReference type="Proteomes" id="UP000198565"/>
    </source>
</evidence>
<dbReference type="InterPro" id="IPR015797">
    <property type="entry name" value="NUDIX_hydrolase-like_dom_sf"/>
</dbReference>
<keyword evidence="5" id="KW-0479">Metal-binding</keyword>
<evidence type="ECO:0000313" key="13">
    <source>
        <dbReference type="EMBL" id="SFL73567.1"/>
    </source>
</evidence>
<dbReference type="OrthoDB" id="9810648at2"/>
<dbReference type="InterPro" id="IPR029119">
    <property type="entry name" value="MutY_C"/>
</dbReference>
<dbReference type="GO" id="GO:0046872">
    <property type="term" value="F:metal ion binding"/>
    <property type="evidence" value="ECO:0007669"/>
    <property type="project" value="UniProtKB-KW"/>
</dbReference>
<dbReference type="CDD" id="cd03425">
    <property type="entry name" value="NUDIX_MutT_NudA_like"/>
    <property type="match status" value="1"/>
</dbReference>
<dbReference type="InterPro" id="IPR000086">
    <property type="entry name" value="NUDIX_hydrolase_dom"/>
</dbReference>
<evidence type="ECO:0000256" key="9">
    <source>
        <dbReference type="ARBA" id="ARBA00023204"/>
    </source>
</evidence>
<evidence type="ECO:0000256" key="7">
    <source>
        <dbReference type="ARBA" id="ARBA00022801"/>
    </source>
</evidence>
<evidence type="ECO:0000256" key="5">
    <source>
        <dbReference type="ARBA" id="ARBA00022723"/>
    </source>
</evidence>
<dbReference type="PANTHER" id="PTHR47707">
    <property type="entry name" value="8-OXO-DGTP DIPHOSPHATASE"/>
    <property type="match status" value="1"/>
</dbReference>
<evidence type="ECO:0000256" key="1">
    <source>
        <dbReference type="ARBA" id="ARBA00001946"/>
    </source>
</evidence>
<dbReference type="PROSITE" id="PS51462">
    <property type="entry name" value="NUDIX"/>
    <property type="match status" value="1"/>
</dbReference>
<comment type="similarity">
    <text evidence="2">Belongs to the Nudix hydrolase family.</text>
</comment>
<dbReference type="GO" id="GO:0006281">
    <property type="term" value="P:DNA repair"/>
    <property type="evidence" value="ECO:0007669"/>
    <property type="project" value="UniProtKB-KW"/>
</dbReference>
<evidence type="ECO:0000259" key="12">
    <source>
        <dbReference type="PROSITE" id="PS51462"/>
    </source>
</evidence>
<keyword evidence="4" id="KW-0235">DNA replication</keyword>
<dbReference type="EC" id="3.6.1.55" evidence="11"/>
<dbReference type="STRING" id="334253.SAMN04487943_103346"/>
<comment type="catalytic activity">
    <reaction evidence="10">
        <text>8-oxo-dGTP + H2O = 8-oxo-dGMP + diphosphate + H(+)</text>
        <dbReference type="Rhea" id="RHEA:31575"/>
        <dbReference type="ChEBI" id="CHEBI:15377"/>
        <dbReference type="ChEBI" id="CHEBI:15378"/>
        <dbReference type="ChEBI" id="CHEBI:33019"/>
        <dbReference type="ChEBI" id="CHEBI:63224"/>
        <dbReference type="ChEBI" id="CHEBI:77896"/>
        <dbReference type="EC" id="3.6.1.55"/>
    </reaction>
</comment>
<dbReference type="GO" id="GO:0044715">
    <property type="term" value="F:8-oxo-dGDP phosphatase activity"/>
    <property type="evidence" value="ECO:0007669"/>
    <property type="project" value="TreeGrafter"/>
</dbReference>
<comment type="cofactor">
    <cofactor evidence="1">
        <name>Mg(2+)</name>
        <dbReference type="ChEBI" id="CHEBI:18420"/>
    </cofactor>
</comment>
<evidence type="ECO:0000256" key="3">
    <source>
        <dbReference type="ARBA" id="ARBA00022457"/>
    </source>
</evidence>
<evidence type="ECO:0000256" key="2">
    <source>
        <dbReference type="ARBA" id="ARBA00005582"/>
    </source>
</evidence>
<name>A0A1I4K4Q0_9BACI</name>
<sequence>MKKTIEVAAACIENDNHEILCALRSHHMSLPNKWEFPGGKVKKGESAHVALQREISEELDCKIATHEIICEHTHEYDTFIIHLHVIRATIIEGTPKANEHAKLLWLAKEHLDSIVWAPADIPAVEKIMEAKRSSS</sequence>
<evidence type="ECO:0000256" key="8">
    <source>
        <dbReference type="ARBA" id="ARBA00022842"/>
    </source>
</evidence>
<accession>A0A1I4K4Q0</accession>
<keyword evidence="3" id="KW-0515">Mutator protein</keyword>
<dbReference type="GO" id="GO:0044716">
    <property type="term" value="F:8-oxo-GDP phosphatase activity"/>
    <property type="evidence" value="ECO:0007669"/>
    <property type="project" value="TreeGrafter"/>
</dbReference>
<dbReference type="Gene3D" id="3.90.79.10">
    <property type="entry name" value="Nucleoside Triphosphate Pyrophosphohydrolase"/>
    <property type="match status" value="1"/>
</dbReference>
<dbReference type="Pfam" id="PF14815">
    <property type="entry name" value="NUDIX_4"/>
    <property type="match status" value="1"/>
</dbReference>
<organism evidence="13 14">
    <name type="scientific">Gracilibacillus orientalis</name>
    <dbReference type="NCBI Taxonomy" id="334253"/>
    <lineage>
        <taxon>Bacteria</taxon>
        <taxon>Bacillati</taxon>
        <taxon>Bacillota</taxon>
        <taxon>Bacilli</taxon>
        <taxon>Bacillales</taxon>
        <taxon>Bacillaceae</taxon>
        <taxon>Gracilibacillus</taxon>
    </lineage>
</organism>
<dbReference type="PANTHER" id="PTHR47707:SF1">
    <property type="entry name" value="NUDIX HYDROLASE FAMILY PROTEIN"/>
    <property type="match status" value="1"/>
</dbReference>
<protein>
    <recommendedName>
        <fullName evidence="11">8-oxo-dGTP diphosphatase</fullName>
        <ecNumber evidence="11">3.6.1.55</ecNumber>
    </recommendedName>
</protein>